<evidence type="ECO:0000259" key="2">
    <source>
        <dbReference type="Pfam" id="PF05598"/>
    </source>
</evidence>
<dbReference type="AlphaFoldDB" id="A0A3T0JU63"/>
<evidence type="ECO:0000313" key="3">
    <source>
        <dbReference type="EMBL" id="AZV26959.1"/>
    </source>
</evidence>
<dbReference type="Proteomes" id="UP000282760">
    <property type="component" value="Chromosome"/>
</dbReference>
<dbReference type="EMBL" id="CP024646">
    <property type="protein sequence ID" value="AZV26959.1"/>
    <property type="molecule type" value="Genomic_DNA"/>
</dbReference>
<proteinExistence type="inferred from homology"/>
<comment type="similarity">
    <text evidence="1">Belongs to the phD/YefM antitoxin family.</text>
</comment>
<dbReference type="Pfam" id="PF05598">
    <property type="entry name" value="DUF772"/>
    <property type="match status" value="1"/>
</dbReference>
<protein>
    <submittedName>
        <fullName evidence="3">Transposase</fullName>
    </submittedName>
</protein>
<dbReference type="SUPFAM" id="SSF143120">
    <property type="entry name" value="YefM-like"/>
    <property type="match status" value="1"/>
</dbReference>
<organism evidence="3 4">
    <name type="scientific">Pseudomonas syringae</name>
    <dbReference type="NCBI Taxonomy" id="317"/>
    <lineage>
        <taxon>Bacteria</taxon>
        <taxon>Pseudomonadati</taxon>
        <taxon>Pseudomonadota</taxon>
        <taxon>Gammaproteobacteria</taxon>
        <taxon>Pseudomonadales</taxon>
        <taxon>Pseudomonadaceae</taxon>
        <taxon>Pseudomonas</taxon>
    </lineage>
</organism>
<accession>A0A3T0JU63</accession>
<evidence type="ECO:0000313" key="4">
    <source>
        <dbReference type="Proteomes" id="UP000282760"/>
    </source>
</evidence>
<reference evidence="3 4" key="1">
    <citation type="submission" date="2017-11" db="EMBL/GenBank/DDBJ databases">
        <title>Effect of PGPRs.</title>
        <authorList>
            <person name="Oliva R."/>
            <person name="Nong J."/>
            <person name="Roman V."/>
        </authorList>
    </citation>
    <scope>NUCLEOTIDE SEQUENCE [LARGE SCALE GENOMIC DNA]</scope>
    <source>
        <strain evidence="3">Inb918</strain>
    </source>
</reference>
<evidence type="ECO:0000256" key="1">
    <source>
        <dbReference type="ARBA" id="ARBA00009981"/>
    </source>
</evidence>
<feature type="domain" description="Transposase InsH N-terminal" evidence="2">
    <location>
        <begin position="56"/>
        <end position="148"/>
    </location>
</feature>
<dbReference type="InterPro" id="IPR036165">
    <property type="entry name" value="YefM-like_sf"/>
</dbReference>
<name>A0A3T0JU63_PSESX</name>
<dbReference type="Gene3D" id="3.40.1620.10">
    <property type="entry name" value="YefM-like domain"/>
    <property type="match status" value="1"/>
</dbReference>
<dbReference type="InterPro" id="IPR008490">
    <property type="entry name" value="Transposase_InsH_N"/>
</dbReference>
<sequence>MGTMERYSKVGMQELDQRLSKIVEAARKKPVSVYRYGAPWVWIVSQDDWQGALKEVSSYIPPGHSLVLLRPQIDDLLDAHRDLLHDLNAQPGMLIAPQTVMHILLLQLLYSVPSEQQLYEQLNYNLLFRWFVGLGLNQKVWSFNVLSRDIATLLNEPRAVQLIQKIIGEVFCGALLQMPEFSLNFALLHTWLGKHTGACTSAIKNASN</sequence>
<gene>
    <name evidence="3" type="ORF">CT157_13395</name>
</gene>